<feature type="compositionally biased region" description="Basic and acidic residues" evidence="1">
    <location>
        <begin position="289"/>
        <end position="309"/>
    </location>
</feature>
<dbReference type="EMBL" id="QUTH01002502">
    <property type="protein sequence ID" value="RHZ25644.1"/>
    <property type="molecule type" value="Genomic_DNA"/>
</dbReference>
<reference evidence="4 5" key="1">
    <citation type="submission" date="2018-08" db="EMBL/GenBank/DDBJ databases">
        <title>Aphanomyces genome sequencing and annotation.</title>
        <authorList>
            <person name="Minardi D."/>
            <person name="Oidtmann B."/>
            <person name="Van Der Giezen M."/>
            <person name="Studholme D.J."/>
        </authorList>
    </citation>
    <scope>NUCLEOTIDE SEQUENCE [LARGE SCALE GENOMIC DNA]</scope>
    <source>
        <strain evidence="3 4">Da</strain>
        <strain evidence="2 5">Sv</strain>
    </source>
</reference>
<gene>
    <name evidence="2" type="ORF">DYB35_004241</name>
    <name evidence="3" type="ORF">DYB37_007830</name>
</gene>
<evidence type="ECO:0000313" key="3">
    <source>
        <dbReference type="EMBL" id="RHZ25644.1"/>
    </source>
</evidence>
<sequence>MLDTTNRYGTDVHEHEILLSSAGQQVMMAWEREYMEKCVDALGITPTSDVLEIGFGLAYSATRIQSYSPKSHTIIECDPVSLVELEVWAKTRPNVVIVAGTWQTVLASLGSKYASYLFELKFDDATIGFDCIFFDDYPLPQTERDESIFSISRWHDFLDATLNWHVNVGGRVTGYLAREIDLMPPNCTYFPYKTALVPLVTLVERKPSITTYALRHDDMKEHAAEHKVVTSHPKLVQLRRRLDLQRSMERAADTSSPPCRPITQMPREDFIRHLKAAANAAKKQVNVAKSDDDTPLEGHRKRSDDRVFG</sequence>
<dbReference type="Gene3D" id="3.40.50.150">
    <property type="entry name" value="Vaccinia Virus protein VP39"/>
    <property type="match status" value="1"/>
</dbReference>
<dbReference type="AlphaFoldDB" id="A0A3R7BWK7"/>
<evidence type="ECO:0000313" key="2">
    <source>
        <dbReference type="EMBL" id="RHY91385.1"/>
    </source>
</evidence>
<dbReference type="Proteomes" id="UP000285712">
    <property type="component" value="Unassembled WGS sequence"/>
</dbReference>
<dbReference type="EMBL" id="QUTG01003482">
    <property type="protein sequence ID" value="RHY91385.1"/>
    <property type="molecule type" value="Genomic_DNA"/>
</dbReference>
<dbReference type="GO" id="GO:0006601">
    <property type="term" value="P:creatine biosynthetic process"/>
    <property type="evidence" value="ECO:0007669"/>
    <property type="project" value="TreeGrafter"/>
</dbReference>
<dbReference type="PANTHER" id="PTHR32379:SF1">
    <property type="entry name" value="GUANIDINOACETATE N-METHYLTRANSFERASE"/>
    <property type="match status" value="1"/>
</dbReference>
<comment type="caution">
    <text evidence="3">The sequence shown here is derived from an EMBL/GenBank/DDBJ whole genome shotgun (WGS) entry which is preliminary data.</text>
</comment>
<dbReference type="SUPFAM" id="SSF53335">
    <property type="entry name" value="S-adenosyl-L-methionine-dependent methyltransferases"/>
    <property type="match status" value="1"/>
</dbReference>
<dbReference type="GO" id="GO:0005634">
    <property type="term" value="C:nucleus"/>
    <property type="evidence" value="ECO:0007669"/>
    <property type="project" value="TreeGrafter"/>
</dbReference>
<evidence type="ECO:0000313" key="5">
    <source>
        <dbReference type="Proteomes" id="UP000285712"/>
    </source>
</evidence>
<dbReference type="PANTHER" id="PTHR32379">
    <property type="entry name" value="GUANIDINOACETATE N-METHYLTRANSFERASE"/>
    <property type="match status" value="1"/>
</dbReference>
<feature type="region of interest" description="Disordered" evidence="1">
    <location>
        <begin position="281"/>
        <end position="309"/>
    </location>
</feature>
<proteinExistence type="predicted"/>
<name>A0A3R7BWK7_APHAT</name>
<evidence type="ECO:0008006" key="6">
    <source>
        <dbReference type="Google" id="ProtNLM"/>
    </source>
</evidence>
<organism evidence="3 4">
    <name type="scientific">Aphanomyces astaci</name>
    <name type="common">Crayfish plague agent</name>
    <dbReference type="NCBI Taxonomy" id="112090"/>
    <lineage>
        <taxon>Eukaryota</taxon>
        <taxon>Sar</taxon>
        <taxon>Stramenopiles</taxon>
        <taxon>Oomycota</taxon>
        <taxon>Saprolegniomycetes</taxon>
        <taxon>Saprolegniales</taxon>
        <taxon>Verrucalvaceae</taxon>
        <taxon>Aphanomyces</taxon>
    </lineage>
</organism>
<dbReference type="VEuPathDB" id="FungiDB:H257_13657"/>
<protein>
    <recommendedName>
        <fullName evidence="6">RMT2 domain-containing protein</fullName>
    </recommendedName>
</protein>
<dbReference type="InterPro" id="IPR029063">
    <property type="entry name" value="SAM-dependent_MTases_sf"/>
</dbReference>
<accession>A0A3R7BWK7</accession>
<evidence type="ECO:0000256" key="1">
    <source>
        <dbReference type="SAM" id="MobiDB-lite"/>
    </source>
</evidence>
<dbReference type="GO" id="GO:0005737">
    <property type="term" value="C:cytoplasm"/>
    <property type="evidence" value="ECO:0007669"/>
    <property type="project" value="TreeGrafter"/>
</dbReference>
<evidence type="ECO:0000313" key="4">
    <source>
        <dbReference type="Proteomes" id="UP000285430"/>
    </source>
</evidence>
<dbReference type="GO" id="GO:0030731">
    <property type="term" value="F:guanidinoacetate N-methyltransferase activity"/>
    <property type="evidence" value="ECO:0007669"/>
    <property type="project" value="TreeGrafter"/>
</dbReference>
<dbReference type="InterPro" id="IPR051038">
    <property type="entry name" value="RMT2/GAMT_Mtase"/>
</dbReference>
<dbReference type="Proteomes" id="UP000285430">
    <property type="component" value="Unassembled WGS sequence"/>
</dbReference>